<evidence type="ECO:0000313" key="6">
    <source>
        <dbReference type="WBParaSite" id="nRc.2.0.1.t16182-RA"/>
    </source>
</evidence>
<dbReference type="FunFam" id="1.20.120.180:FF:000001">
    <property type="entry name" value="Proteasome activator complex subunit 3"/>
    <property type="match status" value="1"/>
</dbReference>
<dbReference type="InterPro" id="IPR036997">
    <property type="entry name" value="PA28_C_sf"/>
</dbReference>
<dbReference type="PANTHER" id="PTHR10660">
    <property type="entry name" value="PROTEASOME REGULATOR PA28"/>
    <property type="match status" value="1"/>
</dbReference>
<keyword evidence="2" id="KW-0647">Proteasome</keyword>
<evidence type="ECO:0000259" key="3">
    <source>
        <dbReference type="Pfam" id="PF02251"/>
    </source>
</evidence>
<accession>A0A915IQA8</accession>
<dbReference type="InterPro" id="IPR003185">
    <property type="entry name" value="Proteasome_activ_PA28_N"/>
</dbReference>
<evidence type="ECO:0000259" key="4">
    <source>
        <dbReference type="Pfam" id="PF02252"/>
    </source>
</evidence>
<dbReference type="Pfam" id="PF02252">
    <property type="entry name" value="PA28_C"/>
    <property type="match status" value="1"/>
</dbReference>
<dbReference type="GO" id="GO:0005654">
    <property type="term" value="C:nucleoplasm"/>
    <property type="evidence" value="ECO:0007669"/>
    <property type="project" value="TreeGrafter"/>
</dbReference>
<proteinExistence type="inferred from homology"/>
<dbReference type="GO" id="GO:0005737">
    <property type="term" value="C:cytoplasm"/>
    <property type="evidence" value="ECO:0007669"/>
    <property type="project" value="TreeGrafter"/>
</dbReference>
<dbReference type="PANTHER" id="PTHR10660:SF2">
    <property type="entry name" value="LD45860P"/>
    <property type="match status" value="1"/>
</dbReference>
<protein>
    <submittedName>
        <fullName evidence="6">Proteasome activator complex subunit 3</fullName>
    </submittedName>
</protein>
<dbReference type="Pfam" id="PF02251">
    <property type="entry name" value="PA28_N"/>
    <property type="match status" value="1"/>
</dbReference>
<dbReference type="InterPro" id="IPR036252">
    <property type="entry name" value="Proteasome_activ_sf"/>
</dbReference>
<sequence length="250" mass="29010">MLEKCPTNEKLENFKEGLKIAADELILNTFPRKVFECDEILRGENFQLSRINDFRVDINIPMPDGCVTNDVNNEENSHSNGPKKRKMEKLDVDTTKILAFVNGLSPCNRKILELIDIVKPIVREIVENVNKVKMWLLLLIPRIEDGNNFGVAIQEETLGEVRAVESEAAAFLDQISRYLFTRGKLVSRIAKYPHVEDYREAIVDLDEKEFLNLRLVLIEVRNHYTVIHDMVTKNYEKIKKPRNSNTEHLY</sequence>
<dbReference type="GO" id="GO:0061133">
    <property type="term" value="F:endopeptidase activator activity"/>
    <property type="evidence" value="ECO:0007669"/>
    <property type="project" value="TreeGrafter"/>
</dbReference>
<keyword evidence="5" id="KW-1185">Reference proteome</keyword>
<dbReference type="Gene3D" id="1.20.5.120">
    <property type="entry name" value="Proteasome activator pa28, N-terminal domain"/>
    <property type="match status" value="1"/>
</dbReference>
<dbReference type="InterPro" id="IPR036996">
    <property type="entry name" value="PA28_N_sf"/>
</dbReference>
<dbReference type="AlphaFoldDB" id="A0A915IQA8"/>
<feature type="domain" description="Proteasome activator PA28 C-terminal" evidence="4">
    <location>
        <begin position="106"/>
        <end position="247"/>
    </location>
</feature>
<reference evidence="6" key="1">
    <citation type="submission" date="2022-11" db="UniProtKB">
        <authorList>
            <consortium name="WormBaseParasite"/>
        </authorList>
    </citation>
    <scope>IDENTIFICATION</scope>
</reference>
<evidence type="ECO:0000313" key="5">
    <source>
        <dbReference type="Proteomes" id="UP000887565"/>
    </source>
</evidence>
<dbReference type="WBParaSite" id="nRc.2.0.1.t16182-RA">
    <property type="protein sequence ID" value="nRc.2.0.1.t16182-RA"/>
    <property type="gene ID" value="nRc.2.0.1.g16182"/>
</dbReference>
<dbReference type="InterPro" id="IPR003186">
    <property type="entry name" value="PA28_C"/>
</dbReference>
<evidence type="ECO:0000256" key="1">
    <source>
        <dbReference type="ARBA" id="ARBA00005883"/>
    </source>
</evidence>
<evidence type="ECO:0000256" key="2">
    <source>
        <dbReference type="ARBA" id="ARBA00022942"/>
    </source>
</evidence>
<dbReference type="OMA" id="LRLCCCE"/>
<organism evidence="5 6">
    <name type="scientific">Romanomermis culicivorax</name>
    <name type="common">Nematode worm</name>
    <dbReference type="NCBI Taxonomy" id="13658"/>
    <lineage>
        <taxon>Eukaryota</taxon>
        <taxon>Metazoa</taxon>
        <taxon>Ecdysozoa</taxon>
        <taxon>Nematoda</taxon>
        <taxon>Enoplea</taxon>
        <taxon>Dorylaimia</taxon>
        <taxon>Mermithida</taxon>
        <taxon>Mermithoidea</taxon>
        <taxon>Mermithidae</taxon>
        <taxon>Romanomermis</taxon>
    </lineage>
</organism>
<dbReference type="GO" id="GO:2000045">
    <property type="term" value="P:regulation of G1/S transition of mitotic cell cycle"/>
    <property type="evidence" value="ECO:0007669"/>
    <property type="project" value="TreeGrafter"/>
</dbReference>
<dbReference type="Proteomes" id="UP000887565">
    <property type="component" value="Unplaced"/>
</dbReference>
<dbReference type="InterPro" id="IPR009077">
    <property type="entry name" value="Proteasome_activ_PA28"/>
</dbReference>
<feature type="domain" description="Proteasome activator PA28 N-terminal" evidence="3">
    <location>
        <begin position="7"/>
        <end position="64"/>
    </location>
</feature>
<dbReference type="GO" id="GO:0061136">
    <property type="term" value="P:regulation of proteasomal protein catabolic process"/>
    <property type="evidence" value="ECO:0007669"/>
    <property type="project" value="TreeGrafter"/>
</dbReference>
<dbReference type="SUPFAM" id="SSF47216">
    <property type="entry name" value="Proteasome activator"/>
    <property type="match status" value="1"/>
</dbReference>
<dbReference type="GO" id="GO:0008537">
    <property type="term" value="C:proteasome activator complex"/>
    <property type="evidence" value="ECO:0007669"/>
    <property type="project" value="InterPro"/>
</dbReference>
<name>A0A915IQA8_ROMCU</name>
<dbReference type="Gene3D" id="1.20.120.180">
    <property type="entry name" value="Proteasome activator pa28, C-terminal domain"/>
    <property type="match status" value="1"/>
</dbReference>
<comment type="similarity">
    <text evidence="1">Belongs to the PA28 family.</text>
</comment>